<evidence type="ECO:0000259" key="3">
    <source>
        <dbReference type="Pfam" id="PF23287"/>
    </source>
</evidence>
<feature type="domain" description="Spt5 KOW" evidence="2">
    <location>
        <begin position="169"/>
        <end position="214"/>
    </location>
</feature>
<dbReference type="GO" id="GO:0006357">
    <property type="term" value="P:regulation of transcription by RNA polymerase II"/>
    <property type="evidence" value="ECO:0007669"/>
    <property type="project" value="InterPro"/>
</dbReference>
<reference evidence="4 5" key="1">
    <citation type="submission" date="2019-09" db="EMBL/GenBank/DDBJ databases">
        <title>A chromosome-level genome assembly of the Chinese tupelo Nyssa sinensis.</title>
        <authorList>
            <person name="Yang X."/>
            <person name="Kang M."/>
            <person name="Yang Y."/>
            <person name="Xiong H."/>
            <person name="Wang M."/>
            <person name="Zhang Z."/>
            <person name="Wang Z."/>
            <person name="Wu H."/>
            <person name="Ma T."/>
            <person name="Liu J."/>
            <person name="Xi Z."/>
        </authorList>
    </citation>
    <scope>NUCLEOTIDE SEQUENCE [LARGE SCALE GENOMIC DNA]</scope>
    <source>
        <strain evidence="4">J267</strain>
        <tissue evidence="4">Leaf</tissue>
    </source>
</reference>
<dbReference type="GO" id="GO:0032784">
    <property type="term" value="P:regulation of DNA-templated transcription elongation"/>
    <property type="evidence" value="ECO:0007669"/>
    <property type="project" value="InterPro"/>
</dbReference>
<sequence length="269" mass="28339">MHPSRTPLHPSMTPMRDPGATPIHDGMRTPMRDRAWNPYMPMSPPRDNWEDGNPASWGTSPQYQFKCTLVVSHPGSRPSRTYEAPTPGSGWANTPSGNYSEAGTPRDSSPAYANAPSPYFPSTPGGQQPMTPSSAYLPGTPDGQPMTPGSASLDIMSPAVGGENEGPWFLPDILVNVRKSGEGAVVGVIRDVLLIALGSSGNGDVVTALPNDIEMVIPRKSDKIKIMGGAQRGATGKLIGVDGTDGIVKVDVSLGVKILDMVILAKLAQ</sequence>
<feature type="compositionally biased region" description="Polar residues" evidence="1">
    <location>
        <begin position="91"/>
        <end position="101"/>
    </location>
</feature>
<dbReference type="AlphaFoldDB" id="A0A5J5BTU0"/>
<dbReference type="CDD" id="cd06086">
    <property type="entry name" value="KOW_Spt5_6"/>
    <property type="match status" value="1"/>
</dbReference>
<organism evidence="4 5">
    <name type="scientific">Nyssa sinensis</name>
    <dbReference type="NCBI Taxonomy" id="561372"/>
    <lineage>
        <taxon>Eukaryota</taxon>
        <taxon>Viridiplantae</taxon>
        <taxon>Streptophyta</taxon>
        <taxon>Embryophyta</taxon>
        <taxon>Tracheophyta</taxon>
        <taxon>Spermatophyta</taxon>
        <taxon>Magnoliopsida</taxon>
        <taxon>eudicotyledons</taxon>
        <taxon>Gunneridae</taxon>
        <taxon>Pentapetalae</taxon>
        <taxon>asterids</taxon>
        <taxon>Cornales</taxon>
        <taxon>Nyssaceae</taxon>
        <taxon>Nyssa</taxon>
    </lineage>
</organism>
<dbReference type="OrthoDB" id="28901at2759"/>
<dbReference type="InterPro" id="IPR057934">
    <property type="entry name" value="KOW_Spt5_7"/>
</dbReference>
<evidence type="ECO:0000313" key="5">
    <source>
        <dbReference type="Proteomes" id="UP000325577"/>
    </source>
</evidence>
<feature type="domain" description="Spt5 KOW" evidence="3">
    <location>
        <begin position="216"/>
        <end position="267"/>
    </location>
</feature>
<feature type="region of interest" description="Disordered" evidence="1">
    <location>
        <begin position="1"/>
        <end position="26"/>
    </location>
</feature>
<dbReference type="GO" id="GO:0003729">
    <property type="term" value="F:mRNA binding"/>
    <property type="evidence" value="ECO:0007669"/>
    <property type="project" value="TreeGrafter"/>
</dbReference>
<dbReference type="Pfam" id="PF23287">
    <property type="entry name" value="KOW7_SPT5"/>
    <property type="match status" value="1"/>
</dbReference>
<keyword evidence="5" id="KW-1185">Reference proteome</keyword>
<evidence type="ECO:0008006" key="6">
    <source>
        <dbReference type="Google" id="ProtNLM"/>
    </source>
</evidence>
<gene>
    <name evidence="4" type="ORF">F0562_002748</name>
</gene>
<dbReference type="GO" id="GO:0032044">
    <property type="term" value="C:DSIF complex"/>
    <property type="evidence" value="ECO:0007669"/>
    <property type="project" value="TreeGrafter"/>
</dbReference>
<dbReference type="Proteomes" id="UP000325577">
    <property type="component" value="Linkage Group LG1"/>
</dbReference>
<dbReference type="EMBL" id="CM018032">
    <property type="protein sequence ID" value="KAA8546513.1"/>
    <property type="molecule type" value="Genomic_DNA"/>
</dbReference>
<evidence type="ECO:0000313" key="4">
    <source>
        <dbReference type="EMBL" id="KAA8546513.1"/>
    </source>
</evidence>
<dbReference type="Pfam" id="PF23038">
    <property type="entry name" value="KOW6_SPT51-2"/>
    <property type="match status" value="1"/>
</dbReference>
<evidence type="ECO:0000256" key="1">
    <source>
        <dbReference type="SAM" id="MobiDB-lite"/>
    </source>
</evidence>
<dbReference type="PANTHER" id="PTHR11125:SF7">
    <property type="entry name" value="TRANSCRIPTION ELONGATION FACTOR SPT5"/>
    <property type="match status" value="1"/>
</dbReference>
<proteinExistence type="predicted"/>
<feature type="region of interest" description="Disordered" evidence="1">
    <location>
        <begin position="72"/>
        <end position="149"/>
    </location>
</feature>
<accession>A0A5J5BTU0</accession>
<dbReference type="PANTHER" id="PTHR11125">
    <property type="entry name" value="SUPPRESSOR OF TY 5"/>
    <property type="match status" value="1"/>
</dbReference>
<name>A0A5J5BTU0_9ASTE</name>
<dbReference type="GO" id="GO:0006368">
    <property type="term" value="P:transcription elongation by RNA polymerase II"/>
    <property type="evidence" value="ECO:0007669"/>
    <property type="project" value="TreeGrafter"/>
</dbReference>
<protein>
    <recommendedName>
        <fullName evidence="6">KOW domain-containing protein</fullName>
    </recommendedName>
</protein>
<evidence type="ECO:0000259" key="2">
    <source>
        <dbReference type="Pfam" id="PF23038"/>
    </source>
</evidence>
<dbReference type="InterPro" id="IPR039659">
    <property type="entry name" value="SPT5"/>
</dbReference>
<feature type="compositionally biased region" description="Polar residues" evidence="1">
    <location>
        <begin position="124"/>
        <end position="134"/>
    </location>
</feature>
<dbReference type="InterPro" id="IPR057935">
    <property type="entry name" value="KOW_Spt5_6_plant"/>
</dbReference>